<evidence type="ECO:0000313" key="2">
    <source>
        <dbReference type="Proteomes" id="UP001152795"/>
    </source>
</evidence>
<keyword evidence="2" id="KW-1185">Reference proteome</keyword>
<feature type="non-terminal residue" evidence="1">
    <location>
        <position position="81"/>
    </location>
</feature>
<name>A0A7D9EWI2_PARCT</name>
<dbReference type="EMBL" id="CACRXK020009343">
    <property type="protein sequence ID" value="CAB4016973.1"/>
    <property type="molecule type" value="Genomic_DNA"/>
</dbReference>
<accession>A0A7D9EWI2</accession>
<reference evidence="1" key="1">
    <citation type="submission" date="2020-04" db="EMBL/GenBank/DDBJ databases">
        <authorList>
            <person name="Alioto T."/>
            <person name="Alioto T."/>
            <person name="Gomez Garrido J."/>
        </authorList>
    </citation>
    <scope>NUCLEOTIDE SEQUENCE</scope>
    <source>
        <strain evidence="1">A484AB</strain>
    </source>
</reference>
<comment type="caution">
    <text evidence="1">The sequence shown here is derived from an EMBL/GenBank/DDBJ whole genome shotgun (WGS) entry which is preliminary data.</text>
</comment>
<dbReference type="AlphaFoldDB" id="A0A7D9EWI2"/>
<dbReference type="OrthoDB" id="10056483at2759"/>
<dbReference type="Proteomes" id="UP001152795">
    <property type="component" value="Unassembled WGS sequence"/>
</dbReference>
<gene>
    <name evidence="1" type="ORF">PACLA_8A039135</name>
</gene>
<proteinExistence type="predicted"/>
<evidence type="ECO:0000313" key="1">
    <source>
        <dbReference type="EMBL" id="CAB4016973.1"/>
    </source>
</evidence>
<sequence length="81" mass="9658">MPIADDSKMFRVIKNEADVEQFQSDLSNVHDWSRGWWMQFNTKKCKFMRLTHKKSFKHIPHYDMNGDLLDRVKSVKDLGIS</sequence>
<organism evidence="1 2">
    <name type="scientific">Paramuricea clavata</name>
    <name type="common">Red gorgonian</name>
    <name type="synonym">Violescent sea-whip</name>
    <dbReference type="NCBI Taxonomy" id="317549"/>
    <lineage>
        <taxon>Eukaryota</taxon>
        <taxon>Metazoa</taxon>
        <taxon>Cnidaria</taxon>
        <taxon>Anthozoa</taxon>
        <taxon>Octocorallia</taxon>
        <taxon>Malacalcyonacea</taxon>
        <taxon>Plexauridae</taxon>
        <taxon>Paramuricea</taxon>
    </lineage>
</organism>
<protein>
    <submittedName>
        <fullName evidence="1">Uncharacterized protein</fullName>
    </submittedName>
</protein>